<evidence type="ECO:0000313" key="8">
    <source>
        <dbReference type="EMBL" id="RKP14224.1"/>
    </source>
</evidence>
<sequence length="462" mass="49839">MTKLDRSSTVTRSKTVRVVFFALLLDLLSFTLILPLLPRLLDHYRIQEGSVDNSLLGWTLQRANDLRLFLGAGDTYRGRAVDVVLLGGGLGSLFSLLQYLVSPTIGRLADVHGRRRILLLSMVGNIISCGIWVIARSFRLFLLARVVGGLSEGNVQLSMAIITDVTDSSSRSRGLAMVGIAFAVAFTTGPALGAYMASIDLRDIFPWMMEWGLNPYSAPAMISLLLVSLEAIYLYLYLPETLPAQKPFQKKVQAEDPSSHSTLSRIHTAYFSFLLLFSGMEFTLTFLTFDAHGFTHGQQGALLCYMGILSALLQGGYVRRVAGKRVSERSLALQGIVSCTLGLLALALSASTSLGGARWLWVGVTGVSVASATVVNAFNALASASSSSAKGPAQDGEEKTGEVLGKIRSTGQLGRAFGPLLACGLYWSLGPIVCYTLGAILMALVGRYVHQRLPERVHLKQA</sequence>
<feature type="transmembrane region" description="Helical" evidence="6">
    <location>
        <begin position="330"/>
        <end position="350"/>
    </location>
</feature>
<evidence type="ECO:0000256" key="6">
    <source>
        <dbReference type="SAM" id="Phobius"/>
    </source>
</evidence>
<dbReference type="GO" id="GO:0016020">
    <property type="term" value="C:membrane"/>
    <property type="evidence" value="ECO:0007669"/>
    <property type="project" value="UniProtKB-SubCell"/>
</dbReference>
<feature type="transmembrane region" description="Helical" evidence="6">
    <location>
        <begin position="174"/>
        <end position="196"/>
    </location>
</feature>
<dbReference type="SUPFAM" id="SSF103473">
    <property type="entry name" value="MFS general substrate transporter"/>
    <property type="match status" value="1"/>
</dbReference>
<feature type="transmembrane region" description="Helical" evidence="6">
    <location>
        <begin position="216"/>
        <end position="238"/>
    </location>
</feature>
<dbReference type="Pfam" id="PF07690">
    <property type="entry name" value="MFS_1"/>
    <property type="match status" value="1"/>
</dbReference>
<dbReference type="InterPro" id="IPR020846">
    <property type="entry name" value="MFS_dom"/>
</dbReference>
<feature type="transmembrane region" description="Helical" evidence="6">
    <location>
        <begin position="425"/>
        <end position="446"/>
    </location>
</feature>
<keyword evidence="3 6" id="KW-0812">Transmembrane</keyword>
<evidence type="ECO:0000256" key="3">
    <source>
        <dbReference type="ARBA" id="ARBA00022692"/>
    </source>
</evidence>
<dbReference type="EMBL" id="KZ987865">
    <property type="protein sequence ID" value="RKP14224.1"/>
    <property type="molecule type" value="Genomic_DNA"/>
</dbReference>
<dbReference type="InterPro" id="IPR036259">
    <property type="entry name" value="MFS_trans_sf"/>
</dbReference>
<feature type="transmembrane region" description="Helical" evidence="6">
    <location>
        <begin position="300"/>
        <end position="318"/>
    </location>
</feature>
<keyword evidence="2" id="KW-0813">Transport</keyword>
<gene>
    <name evidence="8" type="ORF">BJ684DRAFT_8921</name>
</gene>
<feature type="transmembrane region" description="Helical" evidence="6">
    <location>
        <begin position="117"/>
        <end position="135"/>
    </location>
</feature>
<feature type="domain" description="Major facilitator superfamily (MFS) profile" evidence="7">
    <location>
        <begin position="15"/>
        <end position="454"/>
    </location>
</feature>
<feature type="transmembrane region" description="Helical" evidence="6">
    <location>
        <begin position="83"/>
        <end position="105"/>
    </location>
</feature>
<organism evidence="8 9">
    <name type="scientific">Piptocephalis cylindrospora</name>
    <dbReference type="NCBI Taxonomy" id="1907219"/>
    <lineage>
        <taxon>Eukaryota</taxon>
        <taxon>Fungi</taxon>
        <taxon>Fungi incertae sedis</taxon>
        <taxon>Zoopagomycota</taxon>
        <taxon>Zoopagomycotina</taxon>
        <taxon>Zoopagomycetes</taxon>
        <taxon>Zoopagales</taxon>
        <taxon>Piptocephalidaceae</taxon>
        <taxon>Piptocephalis</taxon>
    </lineage>
</organism>
<dbReference type="Proteomes" id="UP000267251">
    <property type="component" value="Unassembled WGS sequence"/>
</dbReference>
<evidence type="ECO:0000256" key="2">
    <source>
        <dbReference type="ARBA" id="ARBA00022448"/>
    </source>
</evidence>
<keyword evidence="9" id="KW-1185">Reference proteome</keyword>
<evidence type="ECO:0000313" key="9">
    <source>
        <dbReference type="Proteomes" id="UP000267251"/>
    </source>
</evidence>
<proteinExistence type="predicted"/>
<keyword evidence="4 6" id="KW-1133">Transmembrane helix</keyword>
<feature type="transmembrane region" description="Helical" evidence="6">
    <location>
        <begin position="269"/>
        <end position="288"/>
    </location>
</feature>
<name>A0A4P9Y669_9FUNG</name>
<evidence type="ECO:0000256" key="1">
    <source>
        <dbReference type="ARBA" id="ARBA00004141"/>
    </source>
</evidence>
<keyword evidence="5 6" id="KW-0472">Membrane</keyword>
<evidence type="ECO:0000256" key="4">
    <source>
        <dbReference type="ARBA" id="ARBA00022989"/>
    </source>
</evidence>
<dbReference type="GO" id="GO:0022857">
    <property type="term" value="F:transmembrane transporter activity"/>
    <property type="evidence" value="ECO:0007669"/>
    <property type="project" value="InterPro"/>
</dbReference>
<evidence type="ECO:0000259" key="7">
    <source>
        <dbReference type="PROSITE" id="PS50850"/>
    </source>
</evidence>
<dbReference type="PROSITE" id="PS50850">
    <property type="entry name" value="MFS"/>
    <property type="match status" value="1"/>
</dbReference>
<dbReference type="InterPro" id="IPR011701">
    <property type="entry name" value="MFS"/>
</dbReference>
<dbReference type="Gene3D" id="1.20.1250.20">
    <property type="entry name" value="MFS general substrate transporter like domains"/>
    <property type="match status" value="1"/>
</dbReference>
<protein>
    <submittedName>
        <fullName evidence="8">Major facilitator superfamily domain-containing protein</fullName>
    </submittedName>
</protein>
<accession>A0A4P9Y669</accession>
<dbReference type="AlphaFoldDB" id="A0A4P9Y669"/>
<feature type="transmembrane region" description="Helical" evidence="6">
    <location>
        <begin position="16"/>
        <end position="37"/>
    </location>
</feature>
<reference evidence="9" key="1">
    <citation type="journal article" date="2018" name="Nat. Microbiol.">
        <title>Leveraging single-cell genomics to expand the fungal tree of life.</title>
        <authorList>
            <person name="Ahrendt S.R."/>
            <person name="Quandt C.A."/>
            <person name="Ciobanu D."/>
            <person name="Clum A."/>
            <person name="Salamov A."/>
            <person name="Andreopoulos B."/>
            <person name="Cheng J.F."/>
            <person name="Woyke T."/>
            <person name="Pelin A."/>
            <person name="Henrissat B."/>
            <person name="Reynolds N.K."/>
            <person name="Benny G.L."/>
            <person name="Smith M.E."/>
            <person name="James T.Y."/>
            <person name="Grigoriev I.V."/>
        </authorList>
    </citation>
    <scope>NUCLEOTIDE SEQUENCE [LARGE SCALE GENOMIC DNA]</scope>
</reference>
<dbReference type="PANTHER" id="PTHR23504:SF31">
    <property type="entry name" value="MAJOR FACILITATOR SUPERFAMILY DOMAIN-CONTAINING PROTEIN 10"/>
    <property type="match status" value="1"/>
</dbReference>
<dbReference type="OrthoDB" id="196650at2759"/>
<comment type="subcellular location">
    <subcellularLocation>
        <location evidence="1">Membrane</location>
        <topology evidence="1">Multi-pass membrane protein</topology>
    </subcellularLocation>
</comment>
<evidence type="ECO:0000256" key="5">
    <source>
        <dbReference type="ARBA" id="ARBA00023136"/>
    </source>
</evidence>
<dbReference type="PANTHER" id="PTHR23504">
    <property type="entry name" value="MAJOR FACILITATOR SUPERFAMILY DOMAIN-CONTAINING PROTEIN 10"/>
    <property type="match status" value="1"/>
</dbReference>